<dbReference type="EMBL" id="CDMZ01002453">
    <property type="protein sequence ID" value="CEM42454.1"/>
    <property type="molecule type" value="Genomic_DNA"/>
</dbReference>
<feature type="region of interest" description="Disordered" evidence="6">
    <location>
        <begin position="97"/>
        <end position="122"/>
    </location>
</feature>
<feature type="compositionally biased region" description="Basic and acidic residues" evidence="6">
    <location>
        <begin position="272"/>
        <end position="291"/>
    </location>
</feature>
<dbReference type="SUPFAM" id="SSF52172">
    <property type="entry name" value="CheY-like"/>
    <property type="match status" value="1"/>
</dbReference>
<feature type="domain" description="Histidine kinase" evidence="7">
    <location>
        <begin position="1"/>
        <end position="80"/>
    </location>
</feature>
<protein>
    <recommendedName>
        <fullName evidence="2">histidine kinase</fullName>
        <ecNumber evidence="2">2.7.13.3</ecNumber>
    </recommendedName>
</protein>
<feature type="region of interest" description="Disordered" evidence="6">
    <location>
        <begin position="363"/>
        <end position="395"/>
    </location>
</feature>
<dbReference type="InterPro" id="IPR003594">
    <property type="entry name" value="HATPase_dom"/>
</dbReference>
<evidence type="ECO:0000256" key="1">
    <source>
        <dbReference type="ARBA" id="ARBA00000085"/>
    </source>
</evidence>
<reference evidence="9" key="1">
    <citation type="submission" date="2014-11" db="EMBL/GenBank/DDBJ databases">
        <authorList>
            <person name="Otto D Thomas"/>
            <person name="Naeem Raeece"/>
        </authorList>
    </citation>
    <scope>NUCLEOTIDE SEQUENCE</scope>
</reference>
<feature type="compositionally biased region" description="Polar residues" evidence="6">
    <location>
        <begin position="106"/>
        <end position="118"/>
    </location>
</feature>
<dbReference type="PRINTS" id="PR00344">
    <property type="entry name" value="BCTRLSENSOR"/>
</dbReference>
<dbReference type="InterPro" id="IPR005467">
    <property type="entry name" value="His_kinase_dom"/>
</dbReference>
<dbReference type="PhylomeDB" id="A0A0G4HEW6"/>
<evidence type="ECO:0000256" key="6">
    <source>
        <dbReference type="SAM" id="MobiDB-lite"/>
    </source>
</evidence>
<feature type="domain" description="Response regulatory" evidence="8">
    <location>
        <begin position="191"/>
        <end position="362"/>
    </location>
</feature>
<dbReference type="EC" id="2.7.13.3" evidence="2"/>
<sequence>MRVSVTDSGPGLSEEDMGRLFRPYAQIRAGEMQNGGGTGLGLCICKSFVEAHGGGQIGVTSEGPGKGSTFFFQVFLPLVRGASPKVRTSVCFSPLASPGAAKSEAEGTSASQTFARQSTPRRRLITRLAKKSAMGKMLGVEEPQRSSSPEDATPVPLSIQQAAEQPPSQTKQAEDSNAPDLMSSMVAYAADVLLVDDDQFCLLAGKAAIKRLGYSVKTAADGDEAVDIIVRRGLNFRLVLMDNNMARMNGPVALQHIHNHFCAQMTAAASEREKRLNNKEERDEKANHSEAEEAAGDSSCVEVDDSDFSPPTPSCPPVHIPLLLGCTGDTNSDHEFLSAGAARVIHKPLRASDLAETLQSLRRQTLDDEEENREVEHKQSETALMTHSKEPTRSN</sequence>
<dbReference type="InterPro" id="IPR011006">
    <property type="entry name" value="CheY-like_superfamily"/>
</dbReference>
<evidence type="ECO:0000256" key="2">
    <source>
        <dbReference type="ARBA" id="ARBA00012438"/>
    </source>
</evidence>
<feature type="region of interest" description="Disordered" evidence="6">
    <location>
        <begin position="136"/>
        <end position="156"/>
    </location>
</feature>
<dbReference type="GO" id="GO:0000155">
    <property type="term" value="F:phosphorelay sensor kinase activity"/>
    <property type="evidence" value="ECO:0007669"/>
    <property type="project" value="TreeGrafter"/>
</dbReference>
<evidence type="ECO:0000256" key="4">
    <source>
        <dbReference type="ARBA" id="ARBA00022777"/>
    </source>
</evidence>
<dbReference type="GO" id="GO:0005886">
    <property type="term" value="C:plasma membrane"/>
    <property type="evidence" value="ECO:0007669"/>
    <property type="project" value="TreeGrafter"/>
</dbReference>
<organism evidence="9">
    <name type="scientific">Chromera velia CCMP2878</name>
    <dbReference type="NCBI Taxonomy" id="1169474"/>
    <lineage>
        <taxon>Eukaryota</taxon>
        <taxon>Sar</taxon>
        <taxon>Alveolata</taxon>
        <taxon>Colpodellida</taxon>
        <taxon>Chromeraceae</taxon>
        <taxon>Chromera</taxon>
    </lineage>
</organism>
<dbReference type="Gene3D" id="3.30.565.10">
    <property type="entry name" value="Histidine kinase-like ATPase, C-terminal domain"/>
    <property type="match status" value="1"/>
</dbReference>
<dbReference type="PANTHER" id="PTHR43047">
    <property type="entry name" value="TWO-COMPONENT HISTIDINE PROTEIN KINASE"/>
    <property type="match status" value="1"/>
</dbReference>
<dbReference type="AlphaFoldDB" id="A0A0G4HEW6"/>
<dbReference type="InterPro" id="IPR004358">
    <property type="entry name" value="Sig_transdc_His_kin-like_C"/>
</dbReference>
<dbReference type="InterPro" id="IPR036890">
    <property type="entry name" value="HATPase_C_sf"/>
</dbReference>
<feature type="region of interest" description="Disordered" evidence="6">
    <location>
        <begin position="272"/>
        <end position="312"/>
    </location>
</feature>
<dbReference type="InterPro" id="IPR001789">
    <property type="entry name" value="Sig_transdc_resp-reg_receiver"/>
</dbReference>
<dbReference type="PROSITE" id="PS50109">
    <property type="entry name" value="HIS_KIN"/>
    <property type="match status" value="1"/>
</dbReference>
<accession>A0A0G4HEW6</accession>
<dbReference type="GO" id="GO:0009927">
    <property type="term" value="F:histidine phosphotransfer kinase activity"/>
    <property type="evidence" value="ECO:0007669"/>
    <property type="project" value="TreeGrafter"/>
</dbReference>
<evidence type="ECO:0000259" key="8">
    <source>
        <dbReference type="PROSITE" id="PS50110"/>
    </source>
</evidence>
<dbReference type="PROSITE" id="PS50110">
    <property type="entry name" value="RESPONSE_REGULATORY"/>
    <property type="match status" value="1"/>
</dbReference>
<evidence type="ECO:0000256" key="5">
    <source>
        <dbReference type="PROSITE-ProRule" id="PRU00169"/>
    </source>
</evidence>
<dbReference type="Pfam" id="PF00072">
    <property type="entry name" value="Response_reg"/>
    <property type="match status" value="1"/>
</dbReference>
<gene>
    <name evidence="9" type="ORF">Cvel_26751</name>
</gene>
<comment type="catalytic activity">
    <reaction evidence="1">
        <text>ATP + protein L-histidine = ADP + protein N-phospho-L-histidine.</text>
        <dbReference type="EC" id="2.7.13.3"/>
    </reaction>
</comment>
<dbReference type="Gene3D" id="3.40.50.2300">
    <property type="match status" value="1"/>
</dbReference>
<keyword evidence="5" id="KW-0597">Phosphoprotein</keyword>
<feature type="modified residue" description="4-aspartylphosphate" evidence="5">
    <location>
        <position position="242"/>
    </location>
</feature>
<dbReference type="SMART" id="SM00448">
    <property type="entry name" value="REC"/>
    <property type="match status" value="1"/>
</dbReference>
<dbReference type="Pfam" id="PF02518">
    <property type="entry name" value="HATPase_c"/>
    <property type="match status" value="1"/>
</dbReference>
<evidence type="ECO:0000313" key="9">
    <source>
        <dbReference type="EMBL" id="CEM42454.1"/>
    </source>
</evidence>
<keyword evidence="3" id="KW-0808">Transferase</keyword>
<dbReference type="VEuPathDB" id="CryptoDB:Cvel_26751"/>
<evidence type="ECO:0000256" key="3">
    <source>
        <dbReference type="ARBA" id="ARBA00022679"/>
    </source>
</evidence>
<keyword evidence="4" id="KW-0418">Kinase</keyword>
<evidence type="ECO:0000259" key="7">
    <source>
        <dbReference type="PROSITE" id="PS50109"/>
    </source>
</evidence>
<proteinExistence type="predicted"/>
<dbReference type="PANTHER" id="PTHR43047:SF72">
    <property type="entry name" value="OSMOSENSING HISTIDINE PROTEIN KINASE SLN1"/>
    <property type="match status" value="1"/>
</dbReference>
<name>A0A0G4HEW6_9ALVE</name>
<dbReference type="SUPFAM" id="SSF55874">
    <property type="entry name" value="ATPase domain of HSP90 chaperone/DNA topoisomerase II/histidine kinase"/>
    <property type="match status" value="1"/>
</dbReference>